<dbReference type="InterPro" id="IPR043502">
    <property type="entry name" value="DNA/RNA_pol_sf"/>
</dbReference>
<dbReference type="Pfam" id="PF03564">
    <property type="entry name" value="DUF1759"/>
    <property type="match status" value="1"/>
</dbReference>
<dbReference type="InterPro" id="IPR021109">
    <property type="entry name" value="Peptidase_aspartic_dom_sf"/>
</dbReference>
<evidence type="ECO:0000313" key="4">
    <source>
        <dbReference type="Proteomes" id="UP001303046"/>
    </source>
</evidence>
<feature type="region of interest" description="Disordered" evidence="2">
    <location>
        <begin position="431"/>
        <end position="450"/>
    </location>
</feature>
<dbReference type="PANTHER" id="PTHR47331:SF1">
    <property type="entry name" value="GAG-LIKE PROTEIN"/>
    <property type="match status" value="1"/>
</dbReference>
<dbReference type="SUPFAM" id="SSF56672">
    <property type="entry name" value="DNA/RNA polymerases"/>
    <property type="match status" value="1"/>
</dbReference>
<protein>
    <recommendedName>
        <fullName evidence="5">Peptidase A2 domain-containing protein</fullName>
    </recommendedName>
</protein>
<dbReference type="PANTHER" id="PTHR47331">
    <property type="entry name" value="PHD-TYPE DOMAIN-CONTAINING PROTEIN"/>
    <property type="match status" value="1"/>
</dbReference>
<proteinExistence type="predicted"/>
<evidence type="ECO:0000256" key="2">
    <source>
        <dbReference type="SAM" id="MobiDB-lite"/>
    </source>
</evidence>
<dbReference type="EMBL" id="JAVFWL010000006">
    <property type="protein sequence ID" value="KAK6761277.1"/>
    <property type="molecule type" value="Genomic_DNA"/>
</dbReference>
<dbReference type="InterPro" id="IPR005312">
    <property type="entry name" value="DUF1759"/>
</dbReference>
<dbReference type="Proteomes" id="UP001303046">
    <property type="component" value="Unassembled WGS sequence"/>
</dbReference>
<dbReference type="Gene3D" id="3.10.10.10">
    <property type="entry name" value="HIV Type 1 Reverse Transcriptase, subunit A, domain 1"/>
    <property type="match status" value="1"/>
</dbReference>
<dbReference type="Gene3D" id="3.30.70.270">
    <property type="match status" value="1"/>
</dbReference>
<evidence type="ECO:0000256" key="1">
    <source>
        <dbReference type="SAM" id="Coils"/>
    </source>
</evidence>
<dbReference type="Gene3D" id="2.40.70.10">
    <property type="entry name" value="Acid Proteases"/>
    <property type="match status" value="1"/>
</dbReference>
<organism evidence="3 4">
    <name type="scientific">Necator americanus</name>
    <name type="common">Human hookworm</name>
    <dbReference type="NCBI Taxonomy" id="51031"/>
    <lineage>
        <taxon>Eukaryota</taxon>
        <taxon>Metazoa</taxon>
        <taxon>Ecdysozoa</taxon>
        <taxon>Nematoda</taxon>
        <taxon>Chromadorea</taxon>
        <taxon>Rhabditida</taxon>
        <taxon>Rhabditina</taxon>
        <taxon>Rhabditomorpha</taxon>
        <taxon>Strongyloidea</taxon>
        <taxon>Ancylostomatidae</taxon>
        <taxon>Bunostominae</taxon>
        <taxon>Necator</taxon>
    </lineage>
</organism>
<dbReference type="InterPro" id="IPR043128">
    <property type="entry name" value="Rev_trsase/Diguanyl_cyclase"/>
</dbReference>
<keyword evidence="4" id="KW-1185">Reference proteome</keyword>
<evidence type="ECO:0008006" key="5">
    <source>
        <dbReference type="Google" id="ProtNLM"/>
    </source>
</evidence>
<comment type="caution">
    <text evidence="3">The sequence shown here is derived from an EMBL/GenBank/DDBJ whole genome shotgun (WGS) entry which is preliminary data.</text>
</comment>
<feature type="compositionally biased region" description="Low complexity" evidence="2">
    <location>
        <begin position="436"/>
        <end position="449"/>
    </location>
</feature>
<feature type="coiled-coil region" evidence="1">
    <location>
        <begin position="263"/>
        <end position="290"/>
    </location>
</feature>
<dbReference type="CDD" id="cd00303">
    <property type="entry name" value="retropepsin_like"/>
    <property type="match status" value="1"/>
</dbReference>
<reference evidence="3 4" key="1">
    <citation type="submission" date="2023-08" db="EMBL/GenBank/DDBJ databases">
        <title>A Necator americanus chromosomal reference genome.</title>
        <authorList>
            <person name="Ilik V."/>
            <person name="Petrzelkova K.J."/>
            <person name="Pardy F."/>
            <person name="Fuh T."/>
            <person name="Niatou-Singa F.S."/>
            <person name="Gouil Q."/>
            <person name="Baker L."/>
            <person name="Ritchie M.E."/>
            <person name="Jex A.R."/>
            <person name="Gazzola D."/>
            <person name="Li H."/>
            <person name="Toshio Fujiwara R."/>
            <person name="Zhan B."/>
            <person name="Aroian R.V."/>
            <person name="Pafco B."/>
            <person name="Schwarz E.M."/>
        </authorList>
    </citation>
    <scope>NUCLEOTIDE SEQUENCE [LARGE SCALE GENOMIC DNA]</scope>
    <source>
        <strain evidence="3 4">Aroian</strain>
        <tissue evidence="3">Whole animal</tissue>
    </source>
</reference>
<accession>A0ABR1EF08</accession>
<dbReference type="Pfam" id="PF13650">
    <property type="entry name" value="Asp_protease_2"/>
    <property type="match status" value="1"/>
</dbReference>
<evidence type="ECO:0000313" key="3">
    <source>
        <dbReference type="EMBL" id="KAK6761277.1"/>
    </source>
</evidence>
<sequence length="975" mass="110791">MVGPAIDGFRFAVLSVVFLSDGHFELHIKNSPQGRVLLTSSVTSSCSQIFSSSRLETYFIMSAQLSSHKRLLTHFTRKLETVLMRFKEENLESLTASEDDSSLAYNKDCRRRLEEAIGAIEACTSGITQLLREYASMLHSLKNPSKEDYDDYDEYATRVEEVLSSALDYLVLIEACSRSFLSCSIGNARGPANSSFESASDAELRTRKLELPTLPVPTFSGNIWEWDNFWSLFDANIHSQPLSGLFKFNCLLNALKGDAHAVVNKFQVSLENYEKALKFLKAKYGNSEELVNRLIDRIDRMSLRSTSLRDQRTLFEELQVIVSQLRQKGEHVGSQWLQKQVLSKFPEQLQRKVLEKKHAMTPDASFSMDTLLKFLEDVISMGACTATNLISHPRARSIRLRSNVLNISENISFALSAHLHSMQRLFDEQSFAKQGPTSTSPAKKTSASKDLQKVKATTNINHLSAPQDDQDTTICELQSAQKYQDNVGTFLPTGELTVMDPMSKKLKEVAVLLDTGAELSFIDNSLAEELGLPTLEETTLRLPTFGSEQIQEELCRKVPLETWDKEGNPISLQLLTHRILTKSLVPPPVLKEDLEYIRRMNLPIRLNERQLRIKPLILLGCDQLWSLIRVDQSQLTLPLGLHLLPTRLGHLLTCHLQSALNTVQVCHQNRKVQGWTECWSLDARVNVISTNASSDIVDEKELWARYWSLEAAGTEKFTESEKSVQSVIDKRVWDNFRQTVERRDDAYYEQLHQNIVEEVEDEGKTFGDHIHYIPQAVLTPYKATTKLRIVFDASAHHRDCPSLNDALHRGPVILPQLYGLMLRFRIGKVAIISDVEKAFLQVRLQERDRDATRCLWLRDHKSPPDQENILILRFTRVTFGLLSSPFLLAATTHYNLDQYENDSILVKEIKENLYVDNLLLTADTVEDAVKVYSCTKEMFNAPNMNIREFVSNEQDLMSAIASHDKSAELTESSRD</sequence>
<gene>
    <name evidence="3" type="primary">Necator_chrX.g22528</name>
    <name evidence="3" type="ORF">RB195_022365</name>
</gene>
<name>A0ABR1EF08_NECAM</name>
<keyword evidence="1" id="KW-0175">Coiled coil</keyword>